<dbReference type="InterPro" id="IPR013087">
    <property type="entry name" value="Znf_C2H2_type"/>
</dbReference>
<keyword evidence="3 6" id="KW-0863">Zinc-finger</keyword>
<sequence length="180" mass="20330">MADPSIYNFFNQQQNQPQQQQQQQQQEQLPFPSSRPSRKNPIPQQPPTSSSRLFQCLYCPRKFYTSQALGGHQNAHKRERAAAHRNLSLQSPPNISAHYFPPDPYMMNHPDAAPFLDDHHHYYCLEPKQTMTDYQFPSPPQVGFCGGSTASSALNAIDDSLSPVADLNADPVNLDLTLHL</sequence>
<dbReference type="GO" id="GO:0009788">
    <property type="term" value="P:negative regulation of abscisic acid-activated signaling pathway"/>
    <property type="evidence" value="ECO:0007669"/>
    <property type="project" value="InterPro"/>
</dbReference>
<reference evidence="10" key="1">
    <citation type="journal article" date="2010" name="Nat. Biotechnol.">
        <title>Draft genome sequence of the oilseed species Ricinus communis.</title>
        <authorList>
            <person name="Chan A.P."/>
            <person name="Crabtree J."/>
            <person name="Zhao Q."/>
            <person name="Lorenzi H."/>
            <person name="Orvis J."/>
            <person name="Puiu D."/>
            <person name="Melake-Berhan A."/>
            <person name="Jones K.M."/>
            <person name="Redman J."/>
            <person name="Chen G."/>
            <person name="Cahoon E.B."/>
            <person name="Gedil M."/>
            <person name="Stanke M."/>
            <person name="Haas B.J."/>
            <person name="Wortman J.R."/>
            <person name="Fraser-Liggett C.M."/>
            <person name="Ravel J."/>
            <person name="Rabinowicz P.D."/>
        </authorList>
    </citation>
    <scope>NUCLEOTIDE SEQUENCE [LARGE SCALE GENOMIC DNA]</scope>
    <source>
        <strain evidence="10">cv. Hale</strain>
    </source>
</reference>
<name>B9RH19_RICCO</name>
<dbReference type="eggNOG" id="ENOG502S8MR">
    <property type="taxonomic scope" value="Eukaryota"/>
</dbReference>
<accession>B9RH19</accession>
<dbReference type="InterPro" id="IPR044246">
    <property type="entry name" value="ZFP3-like"/>
</dbReference>
<dbReference type="EMBL" id="EQ973778">
    <property type="protein sequence ID" value="EEF49381.1"/>
    <property type="molecule type" value="Genomic_DNA"/>
</dbReference>
<dbReference type="SUPFAM" id="SSF57667">
    <property type="entry name" value="beta-beta-alpha zinc fingers"/>
    <property type="match status" value="1"/>
</dbReference>
<dbReference type="OMA" id="SAHYFPP"/>
<dbReference type="InParanoid" id="B9RH19"/>
<evidence type="ECO:0000256" key="4">
    <source>
        <dbReference type="ARBA" id="ARBA00022833"/>
    </source>
</evidence>
<keyword evidence="5" id="KW-0539">Nucleus</keyword>
<dbReference type="PANTHER" id="PTHR47287:SF15">
    <property type="entry name" value="ZINC FINGER PROTEIN 3-LIKE"/>
    <property type="match status" value="1"/>
</dbReference>
<evidence type="ECO:0000313" key="10">
    <source>
        <dbReference type="Proteomes" id="UP000008311"/>
    </source>
</evidence>
<dbReference type="Proteomes" id="UP000008311">
    <property type="component" value="Unassembled WGS sequence"/>
</dbReference>
<dbReference type="PANTHER" id="PTHR47287">
    <property type="entry name" value="C2H2 AND C2HC ZINC FINGERS SUPERFAMILY PROTEIN"/>
    <property type="match status" value="1"/>
</dbReference>
<dbReference type="PROSITE" id="PS00028">
    <property type="entry name" value="ZINC_FINGER_C2H2_1"/>
    <property type="match status" value="1"/>
</dbReference>
<gene>
    <name evidence="9" type="ORF">RCOM_1446140</name>
</gene>
<keyword evidence="2" id="KW-0479">Metal-binding</keyword>
<dbReference type="STRING" id="3988.B9RH19"/>
<dbReference type="GO" id="GO:0008270">
    <property type="term" value="F:zinc ion binding"/>
    <property type="evidence" value="ECO:0007669"/>
    <property type="project" value="UniProtKB-KW"/>
</dbReference>
<evidence type="ECO:0000256" key="2">
    <source>
        <dbReference type="ARBA" id="ARBA00022723"/>
    </source>
</evidence>
<evidence type="ECO:0000259" key="8">
    <source>
        <dbReference type="PROSITE" id="PS50157"/>
    </source>
</evidence>
<evidence type="ECO:0000256" key="1">
    <source>
        <dbReference type="ARBA" id="ARBA00004123"/>
    </source>
</evidence>
<dbReference type="KEGG" id="rcu:8285288"/>
<protein>
    <recommendedName>
        <fullName evidence="8">C2H2-type domain-containing protein</fullName>
    </recommendedName>
</protein>
<dbReference type="AlphaFoldDB" id="B9RH19"/>
<dbReference type="InterPro" id="IPR036236">
    <property type="entry name" value="Znf_C2H2_sf"/>
</dbReference>
<dbReference type="Gene3D" id="3.30.160.60">
    <property type="entry name" value="Classic Zinc Finger"/>
    <property type="match status" value="1"/>
</dbReference>
<organism evidence="9 10">
    <name type="scientific">Ricinus communis</name>
    <name type="common">Castor bean</name>
    <dbReference type="NCBI Taxonomy" id="3988"/>
    <lineage>
        <taxon>Eukaryota</taxon>
        <taxon>Viridiplantae</taxon>
        <taxon>Streptophyta</taxon>
        <taxon>Embryophyta</taxon>
        <taxon>Tracheophyta</taxon>
        <taxon>Spermatophyta</taxon>
        <taxon>Magnoliopsida</taxon>
        <taxon>eudicotyledons</taxon>
        <taxon>Gunneridae</taxon>
        <taxon>Pentapetalae</taxon>
        <taxon>rosids</taxon>
        <taxon>fabids</taxon>
        <taxon>Malpighiales</taxon>
        <taxon>Euphorbiaceae</taxon>
        <taxon>Acalyphoideae</taxon>
        <taxon>Acalypheae</taxon>
        <taxon>Ricinus</taxon>
    </lineage>
</organism>
<feature type="domain" description="C2H2-type" evidence="8">
    <location>
        <begin position="54"/>
        <end position="81"/>
    </location>
</feature>
<comment type="subcellular location">
    <subcellularLocation>
        <location evidence="1">Nucleus</location>
    </subcellularLocation>
</comment>
<dbReference type="OrthoDB" id="960395at2759"/>
<keyword evidence="10" id="KW-1185">Reference proteome</keyword>
<evidence type="ECO:0000256" key="3">
    <source>
        <dbReference type="ARBA" id="ARBA00022771"/>
    </source>
</evidence>
<evidence type="ECO:0000256" key="6">
    <source>
        <dbReference type="PROSITE-ProRule" id="PRU00042"/>
    </source>
</evidence>
<dbReference type="PROSITE" id="PS50157">
    <property type="entry name" value="ZINC_FINGER_C2H2_2"/>
    <property type="match status" value="1"/>
</dbReference>
<proteinExistence type="predicted"/>
<feature type="region of interest" description="Disordered" evidence="7">
    <location>
        <begin position="1"/>
        <end position="51"/>
    </location>
</feature>
<evidence type="ECO:0000313" key="9">
    <source>
        <dbReference type="EMBL" id="EEF49381.1"/>
    </source>
</evidence>
<feature type="compositionally biased region" description="Low complexity" evidence="7">
    <location>
        <begin position="8"/>
        <end position="32"/>
    </location>
</feature>
<evidence type="ECO:0000256" key="7">
    <source>
        <dbReference type="SAM" id="MobiDB-lite"/>
    </source>
</evidence>
<evidence type="ECO:0000256" key="5">
    <source>
        <dbReference type="ARBA" id="ARBA00023242"/>
    </source>
</evidence>
<dbReference type="GO" id="GO:0005634">
    <property type="term" value="C:nucleus"/>
    <property type="evidence" value="ECO:0007669"/>
    <property type="project" value="UniProtKB-SubCell"/>
</dbReference>
<keyword evidence="4" id="KW-0862">Zinc</keyword>